<dbReference type="PANTHER" id="PTHR11802">
    <property type="entry name" value="SERINE PROTEASE FAMILY S10 SERINE CARBOXYPEPTIDASE"/>
    <property type="match status" value="1"/>
</dbReference>
<dbReference type="Proteomes" id="UP001318860">
    <property type="component" value="Unassembled WGS sequence"/>
</dbReference>
<dbReference type="EMBL" id="JABTTQ020001012">
    <property type="protein sequence ID" value="KAK6136841.1"/>
    <property type="molecule type" value="Genomic_DNA"/>
</dbReference>
<name>A0ABR0VRM9_REHGL</name>
<gene>
    <name evidence="9" type="ORF">DH2020_029436</name>
</gene>
<evidence type="ECO:0000256" key="5">
    <source>
        <dbReference type="ARBA" id="ARBA00022670"/>
    </source>
</evidence>
<dbReference type="InterPro" id="IPR001563">
    <property type="entry name" value="Peptidase_S10"/>
</dbReference>
<evidence type="ECO:0000256" key="1">
    <source>
        <dbReference type="ARBA" id="ARBA00004613"/>
    </source>
</evidence>
<comment type="subcellular location">
    <subcellularLocation>
        <location evidence="1">Secreted</location>
    </subcellularLocation>
</comment>
<dbReference type="PROSITE" id="PS00560">
    <property type="entry name" value="CARBOXYPEPT_SER_HIS"/>
    <property type="match status" value="1"/>
</dbReference>
<dbReference type="Gene3D" id="3.40.50.1820">
    <property type="entry name" value="alpha/beta hydrolase"/>
    <property type="match status" value="2"/>
</dbReference>
<evidence type="ECO:0000313" key="10">
    <source>
        <dbReference type="Proteomes" id="UP001318860"/>
    </source>
</evidence>
<accession>A0ABR0VRM9</accession>
<sequence>MDVFFMLLLIISFLCHPSSLLGNGESTTLAARTHRKHDLIHSLPGQPKQRPGFKQYGGYVTVDVSRGRSLYYYFAEAATKPDSKPLILWLNGGPGCSSLLGAMVEIGPFGVNPDGKSLYPRRFAWNKVANTLFLESPAGVGFSYSNTSSDYRKSGDKRTAEDAYAFLLSWFERFPHYKTRDFYIAGESYAGHYIPELVDVILQKNMESDLTFKIQVKGIMIGNGLLNDETDTRGISDFLWSHALISDEAYHGYAQYDIGKLDPSMVGMNWRNGPSSMFPIYRGLMSSGLRILLYSGDVDSIIPVTSTRYSIAAMGLKVKKPWIPWYAGDSNEVAGYRVIYDGLSFATVRGAGHLVPQSKPSRAFALLNKFIVADDI</sequence>
<keyword evidence="3" id="KW-0964">Secreted</keyword>
<dbReference type="PRINTS" id="PR00724">
    <property type="entry name" value="CRBOXYPTASEC"/>
</dbReference>
<feature type="chain" id="PRO_5045013212" description="Carboxypeptidase" evidence="8">
    <location>
        <begin position="21"/>
        <end position="376"/>
    </location>
</feature>
<dbReference type="Pfam" id="PF00450">
    <property type="entry name" value="Peptidase_S10"/>
    <property type="match status" value="2"/>
</dbReference>
<comment type="caution">
    <text evidence="9">The sequence shown here is derived from an EMBL/GenBank/DDBJ whole genome shotgun (WGS) entry which is preliminary data.</text>
</comment>
<keyword evidence="5 8" id="KW-0645">Protease</keyword>
<dbReference type="InterPro" id="IPR033124">
    <property type="entry name" value="Ser_caboxypep_his_AS"/>
</dbReference>
<evidence type="ECO:0000256" key="6">
    <source>
        <dbReference type="ARBA" id="ARBA00022801"/>
    </source>
</evidence>
<evidence type="ECO:0000313" key="9">
    <source>
        <dbReference type="EMBL" id="KAK6136841.1"/>
    </source>
</evidence>
<keyword evidence="6 8" id="KW-0378">Hydrolase</keyword>
<dbReference type="InterPro" id="IPR029058">
    <property type="entry name" value="AB_hydrolase_fold"/>
</dbReference>
<comment type="similarity">
    <text evidence="2 8">Belongs to the peptidase S10 family.</text>
</comment>
<feature type="signal peptide" evidence="8">
    <location>
        <begin position="1"/>
        <end position="20"/>
    </location>
</feature>
<dbReference type="SUPFAM" id="SSF53474">
    <property type="entry name" value="alpha/beta-Hydrolases"/>
    <property type="match status" value="1"/>
</dbReference>
<evidence type="ECO:0000256" key="3">
    <source>
        <dbReference type="ARBA" id="ARBA00022525"/>
    </source>
</evidence>
<reference evidence="9 10" key="1">
    <citation type="journal article" date="2021" name="Comput. Struct. Biotechnol. J.">
        <title>De novo genome assembly of the potent medicinal plant Rehmannia glutinosa using nanopore technology.</title>
        <authorList>
            <person name="Ma L."/>
            <person name="Dong C."/>
            <person name="Song C."/>
            <person name="Wang X."/>
            <person name="Zheng X."/>
            <person name="Niu Y."/>
            <person name="Chen S."/>
            <person name="Feng W."/>
        </authorList>
    </citation>
    <scope>NUCLEOTIDE SEQUENCE [LARGE SCALE GENOMIC DNA]</scope>
    <source>
        <strain evidence="9">DH-2019</strain>
    </source>
</reference>
<dbReference type="PROSITE" id="PS00131">
    <property type="entry name" value="CARBOXYPEPT_SER_SER"/>
    <property type="match status" value="1"/>
</dbReference>
<organism evidence="9 10">
    <name type="scientific">Rehmannia glutinosa</name>
    <name type="common">Chinese foxglove</name>
    <dbReference type="NCBI Taxonomy" id="99300"/>
    <lineage>
        <taxon>Eukaryota</taxon>
        <taxon>Viridiplantae</taxon>
        <taxon>Streptophyta</taxon>
        <taxon>Embryophyta</taxon>
        <taxon>Tracheophyta</taxon>
        <taxon>Spermatophyta</taxon>
        <taxon>Magnoliopsida</taxon>
        <taxon>eudicotyledons</taxon>
        <taxon>Gunneridae</taxon>
        <taxon>Pentapetalae</taxon>
        <taxon>asterids</taxon>
        <taxon>lamiids</taxon>
        <taxon>Lamiales</taxon>
        <taxon>Orobanchaceae</taxon>
        <taxon>Rehmannieae</taxon>
        <taxon>Rehmannia</taxon>
    </lineage>
</organism>
<dbReference type="EC" id="3.4.16.-" evidence="8"/>
<evidence type="ECO:0000256" key="4">
    <source>
        <dbReference type="ARBA" id="ARBA00022645"/>
    </source>
</evidence>
<proteinExistence type="inferred from homology"/>
<keyword evidence="7" id="KW-0325">Glycoprotein</keyword>
<evidence type="ECO:0000256" key="2">
    <source>
        <dbReference type="ARBA" id="ARBA00009431"/>
    </source>
</evidence>
<keyword evidence="8" id="KW-0732">Signal</keyword>
<keyword evidence="4 8" id="KW-0121">Carboxypeptidase</keyword>
<evidence type="ECO:0000256" key="8">
    <source>
        <dbReference type="RuleBase" id="RU361156"/>
    </source>
</evidence>
<dbReference type="PANTHER" id="PTHR11802:SF78">
    <property type="entry name" value="CARBOXYPEPTIDASE"/>
    <property type="match status" value="1"/>
</dbReference>
<protein>
    <recommendedName>
        <fullName evidence="8">Carboxypeptidase</fullName>
        <ecNumber evidence="8">3.4.16.-</ecNumber>
    </recommendedName>
</protein>
<evidence type="ECO:0000256" key="7">
    <source>
        <dbReference type="ARBA" id="ARBA00023180"/>
    </source>
</evidence>
<keyword evidence="10" id="KW-1185">Reference proteome</keyword>
<dbReference type="InterPro" id="IPR018202">
    <property type="entry name" value="Ser_caboxypep_ser_AS"/>
</dbReference>